<evidence type="ECO:0000259" key="19">
    <source>
        <dbReference type="PROSITE" id="PS50011"/>
    </source>
</evidence>
<protein>
    <recommendedName>
        <fullName evidence="4">cyclin-dependent kinase</fullName>
        <ecNumber evidence="4">2.7.11.22</ecNumber>
    </recommendedName>
</protein>
<feature type="coiled-coil region" evidence="17">
    <location>
        <begin position="308"/>
        <end position="460"/>
    </location>
</feature>
<dbReference type="GO" id="GO:0004693">
    <property type="term" value="F:cyclin-dependent protein serine/threonine kinase activity"/>
    <property type="evidence" value="ECO:0007669"/>
    <property type="project" value="UniProtKB-EC"/>
</dbReference>
<dbReference type="Pfam" id="PF17098">
    <property type="entry name" value="Wtap"/>
    <property type="match status" value="1"/>
</dbReference>
<keyword evidence="9 16" id="KW-0547">Nucleotide-binding</keyword>
<evidence type="ECO:0000256" key="4">
    <source>
        <dbReference type="ARBA" id="ARBA00012425"/>
    </source>
</evidence>
<keyword evidence="17" id="KW-0175">Coiled coil</keyword>
<dbReference type="SMART" id="SM00220">
    <property type="entry name" value="S_TKc"/>
    <property type="match status" value="1"/>
</dbReference>
<keyword evidence="13" id="KW-0539">Nucleus</keyword>
<dbReference type="Pfam" id="PF00069">
    <property type="entry name" value="Pkinase"/>
    <property type="match status" value="1"/>
</dbReference>
<evidence type="ECO:0000256" key="2">
    <source>
        <dbReference type="ARBA" id="ARBA00006485"/>
    </source>
</evidence>
<feature type="region of interest" description="Disordered" evidence="18">
    <location>
        <begin position="256"/>
        <end position="284"/>
    </location>
</feature>
<feature type="coiled-coil region" evidence="17">
    <location>
        <begin position="71"/>
        <end position="154"/>
    </location>
</feature>
<evidence type="ECO:0000256" key="10">
    <source>
        <dbReference type="ARBA" id="ARBA00022777"/>
    </source>
</evidence>
<dbReference type="EMBL" id="OU466861">
    <property type="protein sequence ID" value="CAH2064169.1"/>
    <property type="molecule type" value="Genomic_DNA"/>
</dbReference>
<evidence type="ECO:0000313" key="20">
    <source>
        <dbReference type="EMBL" id="CAH2064169.1"/>
    </source>
</evidence>
<evidence type="ECO:0000256" key="9">
    <source>
        <dbReference type="ARBA" id="ARBA00022741"/>
    </source>
</evidence>
<keyword evidence="8" id="KW-0808">Transferase</keyword>
<evidence type="ECO:0000256" key="3">
    <source>
        <dbReference type="ARBA" id="ARBA00010313"/>
    </source>
</evidence>
<evidence type="ECO:0000256" key="14">
    <source>
        <dbReference type="ARBA" id="ARBA00047811"/>
    </source>
</evidence>
<evidence type="ECO:0000256" key="18">
    <source>
        <dbReference type="SAM" id="MobiDB-lite"/>
    </source>
</evidence>
<evidence type="ECO:0000256" key="15">
    <source>
        <dbReference type="ARBA" id="ARBA00048367"/>
    </source>
</evidence>
<feature type="compositionally biased region" description="Basic and acidic residues" evidence="18">
    <location>
        <begin position="562"/>
        <end position="578"/>
    </location>
</feature>
<feature type="binding site" evidence="16">
    <location>
        <position position="658"/>
    </location>
    <ligand>
        <name>ATP</name>
        <dbReference type="ChEBI" id="CHEBI:30616"/>
    </ligand>
</feature>
<organism evidence="20 21">
    <name type="scientific">Thlaspi arvense</name>
    <name type="common">Field penny-cress</name>
    <dbReference type="NCBI Taxonomy" id="13288"/>
    <lineage>
        <taxon>Eukaryota</taxon>
        <taxon>Viridiplantae</taxon>
        <taxon>Streptophyta</taxon>
        <taxon>Embryophyta</taxon>
        <taxon>Tracheophyta</taxon>
        <taxon>Spermatophyta</taxon>
        <taxon>Magnoliopsida</taxon>
        <taxon>eudicotyledons</taxon>
        <taxon>Gunneridae</taxon>
        <taxon>Pentapetalae</taxon>
        <taxon>rosids</taxon>
        <taxon>malvids</taxon>
        <taxon>Brassicales</taxon>
        <taxon>Brassicaceae</taxon>
        <taxon>Thlaspideae</taxon>
        <taxon>Thlaspi</taxon>
    </lineage>
</organism>
<dbReference type="InterPro" id="IPR011009">
    <property type="entry name" value="Kinase-like_dom_sf"/>
</dbReference>
<dbReference type="GO" id="GO:0000381">
    <property type="term" value="P:regulation of alternative mRNA splicing, via spliceosome"/>
    <property type="evidence" value="ECO:0007669"/>
    <property type="project" value="InterPro"/>
</dbReference>
<evidence type="ECO:0000256" key="11">
    <source>
        <dbReference type="ARBA" id="ARBA00022840"/>
    </source>
</evidence>
<dbReference type="GO" id="GO:0008380">
    <property type="term" value="P:RNA splicing"/>
    <property type="evidence" value="ECO:0007669"/>
    <property type="project" value="UniProtKB-KW"/>
</dbReference>
<evidence type="ECO:0000256" key="5">
    <source>
        <dbReference type="ARBA" id="ARBA00022527"/>
    </source>
</evidence>
<dbReference type="EC" id="2.7.11.22" evidence="4"/>
<comment type="similarity">
    <text evidence="2">Belongs to the protein kinase superfamily. CMGC Ser/Thr protein kinase family. CDC2/CDKX subfamily.</text>
</comment>
<dbReference type="InterPro" id="IPR008271">
    <property type="entry name" value="Ser/Thr_kinase_AS"/>
</dbReference>
<keyword evidence="10" id="KW-0418">Kinase</keyword>
<evidence type="ECO:0000256" key="12">
    <source>
        <dbReference type="ARBA" id="ARBA00023187"/>
    </source>
</evidence>
<dbReference type="GO" id="GO:0005634">
    <property type="term" value="C:nucleus"/>
    <property type="evidence" value="ECO:0007669"/>
    <property type="project" value="UniProtKB-SubCell"/>
</dbReference>
<feature type="domain" description="Protein kinase" evidence="19">
    <location>
        <begin position="629"/>
        <end position="926"/>
    </location>
</feature>
<dbReference type="PANTHER" id="PTHR15217:SF0">
    <property type="entry name" value="PRE-MRNA-SPLICING REGULATOR WTAP"/>
    <property type="match status" value="1"/>
</dbReference>
<comment type="catalytic activity">
    <reaction evidence="14">
        <text>L-threonyl-[protein] + ATP = O-phospho-L-threonyl-[protein] + ADP + H(+)</text>
        <dbReference type="Rhea" id="RHEA:46608"/>
        <dbReference type="Rhea" id="RHEA-COMP:11060"/>
        <dbReference type="Rhea" id="RHEA-COMP:11605"/>
        <dbReference type="ChEBI" id="CHEBI:15378"/>
        <dbReference type="ChEBI" id="CHEBI:30013"/>
        <dbReference type="ChEBI" id="CHEBI:30616"/>
        <dbReference type="ChEBI" id="CHEBI:61977"/>
        <dbReference type="ChEBI" id="CHEBI:456216"/>
        <dbReference type="EC" id="2.7.11.22"/>
    </reaction>
</comment>
<evidence type="ECO:0000256" key="1">
    <source>
        <dbReference type="ARBA" id="ARBA00004123"/>
    </source>
</evidence>
<dbReference type="PROSITE" id="PS00108">
    <property type="entry name" value="PROTEIN_KINASE_ST"/>
    <property type="match status" value="1"/>
</dbReference>
<feature type="region of interest" description="Disordered" evidence="18">
    <location>
        <begin position="1"/>
        <end position="33"/>
    </location>
</feature>
<dbReference type="SUPFAM" id="SSF56112">
    <property type="entry name" value="Protein kinase-like (PK-like)"/>
    <property type="match status" value="1"/>
</dbReference>
<keyword evidence="7" id="KW-0507">mRNA processing</keyword>
<dbReference type="InterPro" id="IPR017441">
    <property type="entry name" value="Protein_kinase_ATP_BS"/>
</dbReference>
<comment type="catalytic activity">
    <reaction evidence="15">
        <text>L-seryl-[protein] + ATP = O-phospho-L-seryl-[protein] + ADP + H(+)</text>
        <dbReference type="Rhea" id="RHEA:17989"/>
        <dbReference type="Rhea" id="RHEA-COMP:9863"/>
        <dbReference type="Rhea" id="RHEA-COMP:11604"/>
        <dbReference type="ChEBI" id="CHEBI:15378"/>
        <dbReference type="ChEBI" id="CHEBI:29999"/>
        <dbReference type="ChEBI" id="CHEBI:30616"/>
        <dbReference type="ChEBI" id="CHEBI:83421"/>
        <dbReference type="ChEBI" id="CHEBI:456216"/>
        <dbReference type="EC" id="2.7.11.22"/>
    </reaction>
</comment>
<comment type="similarity">
    <text evidence="3">Belongs to the fl(2)d family.</text>
</comment>
<dbReference type="InterPro" id="IPR000719">
    <property type="entry name" value="Prot_kinase_dom"/>
</dbReference>
<dbReference type="GO" id="GO:0005524">
    <property type="term" value="F:ATP binding"/>
    <property type="evidence" value="ECO:0007669"/>
    <property type="project" value="UniProtKB-UniRule"/>
</dbReference>
<evidence type="ECO:0000256" key="8">
    <source>
        <dbReference type="ARBA" id="ARBA00022679"/>
    </source>
</evidence>
<dbReference type="Gene3D" id="1.10.510.10">
    <property type="entry name" value="Transferase(Phosphotransferase) domain 1"/>
    <property type="match status" value="1"/>
</dbReference>
<dbReference type="FunFam" id="1.10.510.10:FF:000281">
    <property type="entry name" value="Cyclin-dependent kinase 2"/>
    <property type="match status" value="1"/>
</dbReference>
<name>A0AAU9SEZ0_THLAR</name>
<evidence type="ECO:0000313" key="21">
    <source>
        <dbReference type="Proteomes" id="UP000836841"/>
    </source>
</evidence>
<dbReference type="GO" id="GO:0006397">
    <property type="term" value="P:mRNA processing"/>
    <property type="evidence" value="ECO:0007669"/>
    <property type="project" value="UniProtKB-KW"/>
</dbReference>
<keyword evidence="5" id="KW-0723">Serine/threonine-protein kinase</keyword>
<evidence type="ECO:0000256" key="17">
    <source>
        <dbReference type="SAM" id="Coils"/>
    </source>
</evidence>
<evidence type="ECO:0000256" key="7">
    <source>
        <dbReference type="ARBA" id="ARBA00022664"/>
    </source>
</evidence>
<evidence type="ECO:0000256" key="16">
    <source>
        <dbReference type="PROSITE-ProRule" id="PRU10141"/>
    </source>
</evidence>
<dbReference type="PROSITE" id="PS50011">
    <property type="entry name" value="PROTEIN_KINASE_DOM"/>
    <property type="match status" value="1"/>
</dbReference>
<sequence length="934" mass="105809">MESEWNDSHFLSGSKRSFGDLQDDEDDTVVSKKDCRKVDEAEPVVTAAMILLLRESLQSCKDRFASFNDEIASCKDKLASCKDEIASCKDELASCQNELEAAKTEVGEWKSAFQKESSLPARKTNEPRFLIDYIQNLKSSEKSIKEQLEIAQMKLAIRDLKSQLEPEVDSETAAVKIEILYKLSSVVVIKKNQALLSLLRAANAQVAQLKDVHDVKLAELEKNVAIIFQNIPGLVRPPRTSENNVAENIIRSNDDDFGGDYPATNATRASGSKRSFGDLEDEEDDIFGSKKGRTKAEEAAPGVATGMILSLRESLQNCKDELSSCQNELESAKTEILKWKSAFQNESFVPAGKSPEPRFLIDYIQNLKSSERSLKEQLEIAKRKEASCIVQYAKREQEMAELKSAVRDLKSQLKPASMQTRRLLLDPAIYEEFSRLKNLVEEKEKKMKELQDNIVAVTFTPMSTMGKMLMTKCRTLQDENEDIGQQASEGKMHELATKLAMQKSQNKELRSQFEGLFKHMAELTNDVERSNETVIILQEKLEQKDKEIERVKKVMEVTSDVADKKDEADEKKDEADEKKDEEEDMKEIDASDEFKIRRSGKTISKNQIIENPRHFGFGGFSQKPAMEKYEKLEKVGEGTYGKVYKAVEKGTGKLVALKKTRLEIDEEGIPPTALREISLLQMLSTSLYVVRLLCVEHVLKSPAKSQSSKSNLYLVFEYLDTDLKKFIDSHRKGANPKPLEPSLIQKLMFQLCKGVAHCHSHGVLHRDLKPQNLLLVKDKELLKIADLGLGRTFTVPLKSYTHEIVTLWYRAPEVLLGSTHYSTAVDIWSVGCIFAEMVRRQALFPGDSEFQQLLHIFRLLGTPTEQQWPGVSSLRDWHVYPKWEPQDLTRAVPSLSPQGVDLLMKMLKYNPAERIAAKTALDHPYFDSLDKSQF</sequence>
<dbReference type="Gene3D" id="3.30.200.20">
    <property type="entry name" value="Phosphorylase Kinase, domain 1"/>
    <property type="match status" value="1"/>
</dbReference>
<dbReference type="InterPro" id="IPR033757">
    <property type="entry name" value="WTAP"/>
</dbReference>
<dbReference type="PANTHER" id="PTHR15217">
    <property type="entry name" value="WILMS' TUMOR 1-ASSOCIATING PROTEIN"/>
    <property type="match status" value="1"/>
</dbReference>
<accession>A0AAU9SEZ0</accession>
<feature type="region of interest" description="Disordered" evidence="18">
    <location>
        <begin position="562"/>
        <end position="586"/>
    </location>
</feature>
<dbReference type="Proteomes" id="UP000836841">
    <property type="component" value="Chromosome 5"/>
</dbReference>
<keyword evidence="12" id="KW-0508">mRNA splicing</keyword>
<comment type="subcellular location">
    <subcellularLocation>
        <location evidence="1">Nucleus</location>
    </subcellularLocation>
</comment>
<gene>
    <name evidence="20" type="ORF">TAV2_LOCUS17121</name>
</gene>
<dbReference type="FunFam" id="3.30.200.20:FF:000124">
    <property type="entry name" value="Cyclin-dependent kinase 4"/>
    <property type="match status" value="1"/>
</dbReference>
<evidence type="ECO:0000256" key="13">
    <source>
        <dbReference type="ARBA" id="ARBA00023242"/>
    </source>
</evidence>
<keyword evidence="6" id="KW-0597">Phosphoprotein</keyword>
<proteinExistence type="inferred from homology"/>
<evidence type="ECO:0000256" key="6">
    <source>
        <dbReference type="ARBA" id="ARBA00022553"/>
    </source>
</evidence>
<dbReference type="PROSITE" id="PS00107">
    <property type="entry name" value="PROTEIN_KINASE_ATP"/>
    <property type="match status" value="1"/>
</dbReference>
<keyword evidence="21" id="KW-1185">Reference proteome</keyword>
<keyword evidence="11 16" id="KW-0067">ATP-binding</keyword>
<dbReference type="GO" id="GO:0016556">
    <property type="term" value="P:mRNA modification"/>
    <property type="evidence" value="ECO:0007669"/>
    <property type="project" value="InterPro"/>
</dbReference>
<reference evidence="20 21" key="1">
    <citation type="submission" date="2022-03" db="EMBL/GenBank/DDBJ databases">
        <authorList>
            <person name="Nunn A."/>
            <person name="Chopra R."/>
            <person name="Nunn A."/>
            <person name="Contreras Garrido A."/>
        </authorList>
    </citation>
    <scope>NUCLEOTIDE SEQUENCE [LARGE SCALE GENOMIC DNA]</scope>
</reference>
<feature type="compositionally biased region" description="Polar residues" evidence="18">
    <location>
        <begin position="264"/>
        <end position="273"/>
    </location>
</feature>
<dbReference type="AlphaFoldDB" id="A0AAU9SEZ0"/>